<dbReference type="InterPro" id="IPR012657">
    <property type="entry name" value="23S_rRNA-intervening_sequence"/>
</dbReference>
<evidence type="ECO:0000313" key="2">
    <source>
        <dbReference type="Proteomes" id="UP000230852"/>
    </source>
</evidence>
<gene>
    <name evidence="1" type="ORF">COU28_04225</name>
</gene>
<dbReference type="InterPro" id="IPR036583">
    <property type="entry name" value="23S_rRNA_IVS_sf"/>
</dbReference>
<dbReference type="Gene3D" id="1.20.1440.60">
    <property type="entry name" value="23S rRNA-intervening sequence"/>
    <property type="match status" value="1"/>
</dbReference>
<dbReference type="AlphaFoldDB" id="A0A2H0TXJ3"/>
<name>A0A2H0TXJ3_9BACT</name>
<dbReference type="Proteomes" id="UP000230852">
    <property type="component" value="Unassembled WGS sequence"/>
</dbReference>
<accession>A0A2H0TXJ3</accession>
<dbReference type="EMBL" id="PFBU01000080">
    <property type="protein sequence ID" value="PIR77956.1"/>
    <property type="molecule type" value="Genomic_DNA"/>
</dbReference>
<sequence>MEGKIYNLEERTLEFSKRIAKMCKALEKSEINDVYIKQIMRSSTSVGANYREANEKLSKKDFLHRIKIARKECKETSYWIELIIDNNKKLSHRIKSLLDESIELRKILSTIIDKSK</sequence>
<reference evidence="2" key="1">
    <citation type="submission" date="2017-09" db="EMBL/GenBank/DDBJ databases">
        <title>Depth-based differentiation of microbial function through sediment-hosted aquifers and enrichment of novel symbionts in the deep terrestrial subsurface.</title>
        <authorList>
            <person name="Probst A.J."/>
            <person name="Ladd B."/>
            <person name="Jarett J.K."/>
            <person name="Geller-Mcgrath D.E."/>
            <person name="Sieber C.M.K."/>
            <person name="Emerson J.B."/>
            <person name="Anantharaman K."/>
            <person name="Thomas B.C."/>
            <person name="Malmstrom R."/>
            <person name="Stieglmeier M."/>
            <person name="Klingl A."/>
            <person name="Woyke T."/>
            <person name="Ryan C.M."/>
            <person name="Banfield J.F."/>
        </authorList>
    </citation>
    <scope>NUCLEOTIDE SEQUENCE [LARGE SCALE GENOMIC DNA]</scope>
</reference>
<dbReference type="Pfam" id="PF05635">
    <property type="entry name" value="23S_rRNA_IVP"/>
    <property type="match status" value="1"/>
</dbReference>
<dbReference type="PIRSF" id="PIRSF035652">
    <property type="entry name" value="CHP02436"/>
    <property type="match status" value="1"/>
</dbReference>
<dbReference type="PANTHER" id="PTHR38471:SF2">
    <property type="entry name" value="FOUR HELIX BUNDLE PROTEIN"/>
    <property type="match status" value="1"/>
</dbReference>
<dbReference type="PANTHER" id="PTHR38471">
    <property type="entry name" value="FOUR HELIX BUNDLE PROTEIN"/>
    <property type="match status" value="1"/>
</dbReference>
<dbReference type="SUPFAM" id="SSF158446">
    <property type="entry name" value="IVS-encoded protein-like"/>
    <property type="match status" value="1"/>
</dbReference>
<organism evidence="1 2">
    <name type="scientific">Candidatus Magasanikbacteria bacterium CG10_big_fil_rev_8_21_14_0_10_36_16</name>
    <dbReference type="NCBI Taxonomy" id="1974645"/>
    <lineage>
        <taxon>Bacteria</taxon>
        <taxon>Candidatus Magasanikiibacteriota</taxon>
    </lineage>
</organism>
<evidence type="ECO:0000313" key="1">
    <source>
        <dbReference type="EMBL" id="PIR77956.1"/>
    </source>
</evidence>
<comment type="caution">
    <text evidence="1">The sequence shown here is derived from an EMBL/GenBank/DDBJ whole genome shotgun (WGS) entry which is preliminary data.</text>
</comment>
<protein>
    <submittedName>
        <fullName evidence="1">Four helix bundle protein</fullName>
    </submittedName>
</protein>
<dbReference type="NCBIfam" id="TIGR02436">
    <property type="entry name" value="four helix bundle protein"/>
    <property type="match status" value="1"/>
</dbReference>
<proteinExistence type="predicted"/>